<dbReference type="GO" id="GO:0016705">
    <property type="term" value="F:oxidoreductase activity, acting on paired donors, with incorporation or reduction of molecular oxygen"/>
    <property type="evidence" value="ECO:0007669"/>
    <property type="project" value="InterPro"/>
</dbReference>
<dbReference type="InterPro" id="IPR002403">
    <property type="entry name" value="Cyt_P450_E_grp-IV"/>
</dbReference>
<dbReference type="PRINTS" id="PR00465">
    <property type="entry name" value="EP450IV"/>
</dbReference>
<keyword evidence="3 5" id="KW-0479">Metal-binding</keyword>
<evidence type="ECO:0000256" key="7">
    <source>
        <dbReference type="SAM" id="Phobius"/>
    </source>
</evidence>
<name>A0A0F4G622_9PEZI</name>
<comment type="cofactor">
    <cofactor evidence="1 5">
        <name>heme</name>
        <dbReference type="ChEBI" id="CHEBI:30413"/>
    </cofactor>
</comment>
<keyword evidence="6" id="KW-0503">Monooxygenase</keyword>
<dbReference type="OrthoDB" id="3934656at2759"/>
<keyword evidence="6" id="KW-0560">Oxidoreductase</keyword>
<feature type="binding site" description="axial binding residue" evidence="5">
    <location>
        <position position="475"/>
    </location>
    <ligand>
        <name>heme</name>
        <dbReference type="ChEBI" id="CHEBI:30413"/>
    </ligand>
    <ligandPart>
        <name>Fe</name>
        <dbReference type="ChEBI" id="CHEBI:18248"/>
    </ligandPart>
</feature>
<dbReference type="PROSITE" id="PS00086">
    <property type="entry name" value="CYTOCHROME_P450"/>
    <property type="match status" value="1"/>
</dbReference>
<organism evidence="8 9">
    <name type="scientific">Zymoseptoria brevis</name>
    <dbReference type="NCBI Taxonomy" id="1047168"/>
    <lineage>
        <taxon>Eukaryota</taxon>
        <taxon>Fungi</taxon>
        <taxon>Dikarya</taxon>
        <taxon>Ascomycota</taxon>
        <taxon>Pezizomycotina</taxon>
        <taxon>Dothideomycetes</taxon>
        <taxon>Dothideomycetidae</taxon>
        <taxon>Mycosphaerellales</taxon>
        <taxon>Mycosphaerellaceae</taxon>
        <taxon>Zymoseptoria</taxon>
    </lineage>
</organism>
<dbReference type="PANTHER" id="PTHR24305">
    <property type="entry name" value="CYTOCHROME P450"/>
    <property type="match status" value="1"/>
</dbReference>
<dbReference type="GO" id="GO:0020037">
    <property type="term" value="F:heme binding"/>
    <property type="evidence" value="ECO:0007669"/>
    <property type="project" value="InterPro"/>
</dbReference>
<evidence type="ECO:0000256" key="5">
    <source>
        <dbReference type="PIRSR" id="PIRSR602403-1"/>
    </source>
</evidence>
<sequence>MILTALYGAFEALIYGALPTILIIVVGGSIVLGYTTLSDIPGPFYAKFTDYWRFRVVGKRNSHETYLKLHEEYGDFVRIGPNCVSISRPDVIPLIYGINVKATKSDFYTVWQNVVNGKRTASLVFTTDEAHHATMKRPIANAYSLSTLVEFEPLIDSTTAVFLSRLDSKFASTGAVCDLGTWLQWYAFDVIGELTLSKRLGFLEKGEDVENIAANVARNFDRCSSLGQMPWLDLIYKHPYFQALFLKSPINPIIAFGQRRLQERLDGAEDSSPQTDLGIEDPALETKVLHTTLPSKPDFLSRFLTLHETQPDIVTENTLLAYLFMNINAGSDTIASTVRALFYHLLRHPATLTTLTTELDTAYEAGKLTLPLPTWTEVQPLPYLSAVVKEALRLNPALALPLERVVPAAGISINGTFFPPGTIVGVNPWVLHRETRIFGADAKEWNPSRWIDGDAERTRYMESHLLSFGAGKRTCLGRNIAILELSKVVPAVLCRYEMKLRDEGREWKVVNSWAVRQEGLEVLLERR</sequence>
<dbReference type="CDD" id="cd11060">
    <property type="entry name" value="CYP57A1-like"/>
    <property type="match status" value="1"/>
</dbReference>
<evidence type="ECO:0000256" key="1">
    <source>
        <dbReference type="ARBA" id="ARBA00001971"/>
    </source>
</evidence>
<proteinExistence type="inferred from homology"/>
<evidence type="ECO:0000256" key="3">
    <source>
        <dbReference type="ARBA" id="ARBA00022723"/>
    </source>
</evidence>
<keyword evidence="9" id="KW-1185">Reference proteome</keyword>
<dbReference type="SUPFAM" id="SSF48264">
    <property type="entry name" value="Cytochrome P450"/>
    <property type="match status" value="1"/>
</dbReference>
<dbReference type="AlphaFoldDB" id="A0A0F4G622"/>
<keyword evidence="4 5" id="KW-0408">Iron</keyword>
<dbReference type="GO" id="GO:0004497">
    <property type="term" value="F:monooxygenase activity"/>
    <property type="evidence" value="ECO:0007669"/>
    <property type="project" value="UniProtKB-KW"/>
</dbReference>
<dbReference type="PRINTS" id="PR00385">
    <property type="entry name" value="P450"/>
</dbReference>
<dbReference type="InterPro" id="IPR036396">
    <property type="entry name" value="Cyt_P450_sf"/>
</dbReference>
<protein>
    <submittedName>
        <fullName evidence="8">Cytochrome P450 oxidoreductase like protein</fullName>
    </submittedName>
</protein>
<dbReference type="GO" id="GO:0005506">
    <property type="term" value="F:iron ion binding"/>
    <property type="evidence" value="ECO:0007669"/>
    <property type="project" value="InterPro"/>
</dbReference>
<keyword evidence="7" id="KW-0812">Transmembrane</keyword>
<dbReference type="InterPro" id="IPR050121">
    <property type="entry name" value="Cytochrome_P450_monoxygenase"/>
</dbReference>
<feature type="transmembrane region" description="Helical" evidence="7">
    <location>
        <begin position="12"/>
        <end position="34"/>
    </location>
</feature>
<reference evidence="8 9" key="1">
    <citation type="submission" date="2015-03" db="EMBL/GenBank/DDBJ databases">
        <title>RNA-seq based gene annotation and comparative genomics of four Zymoseptoria species reveal species-specific pathogenicity related genes and transposable element activity.</title>
        <authorList>
            <person name="Grandaubert J."/>
            <person name="Bhattacharyya A."/>
            <person name="Stukenbrock E.H."/>
        </authorList>
    </citation>
    <scope>NUCLEOTIDE SEQUENCE [LARGE SCALE GENOMIC DNA]</scope>
    <source>
        <strain evidence="8 9">Zb18110</strain>
    </source>
</reference>
<dbReference type="Proteomes" id="UP000033647">
    <property type="component" value="Unassembled WGS sequence"/>
</dbReference>
<dbReference type="InterPro" id="IPR017972">
    <property type="entry name" value="Cyt_P450_CS"/>
</dbReference>
<dbReference type="FunFam" id="1.10.630.10:FF:000050">
    <property type="entry name" value="Cytochrome P450 monooxygenase"/>
    <property type="match status" value="1"/>
</dbReference>
<evidence type="ECO:0000256" key="6">
    <source>
        <dbReference type="RuleBase" id="RU000461"/>
    </source>
</evidence>
<keyword evidence="7" id="KW-1133">Transmembrane helix</keyword>
<dbReference type="EMBL" id="LAFY01005779">
    <property type="protein sequence ID" value="KJX92793.1"/>
    <property type="molecule type" value="Genomic_DNA"/>
</dbReference>
<dbReference type="InterPro" id="IPR001128">
    <property type="entry name" value="Cyt_P450"/>
</dbReference>
<dbReference type="Pfam" id="PF00067">
    <property type="entry name" value="p450"/>
    <property type="match status" value="1"/>
</dbReference>
<evidence type="ECO:0000256" key="2">
    <source>
        <dbReference type="ARBA" id="ARBA00010617"/>
    </source>
</evidence>
<evidence type="ECO:0000313" key="9">
    <source>
        <dbReference type="Proteomes" id="UP000033647"/>
    </source>
</evidence>
<dbReference type="PANTHER" id="PTHR24305:SF232">
    <property type="entry name" value="P450, PUTATIVE (EUROFUNG)-RELATED"/>
    <property type="match status" value="1"/>
</dbReference>
<comment type="similarity">
    <text evidence="2 6">Belongs to the cytochrome P450 family.</text>
</comment>
<gene>
    <name evidence="8" type="ORF">TI39_contig5824g00028</name>
</gene>
<comment type="caution">
    <text evidence="8">The sequence shown here is derived from an EMBL/GenBank/DDBJ whole genome shotgun (WGS) entry which is preliminary data.</text>
</comment>
<accession>A0A0F4G622</accession>
<evidence type="ECO:0000313" key="8">
    <source>
        <dbReference type="EMBL" id="KJX92793.1"/>
    </source>
</evidence>
<evidence type="ECO:0000256" key="4">
    <source>
        <dbReference type="ARBA" id="ARBA00023004"/>
    </source>
</evidence>
<keyword evidence="5 6" id="KW-0349">Heme</keyword>
<keyword evidence="7" id="KW-0472">Membrane</keyword>
<dbReference type="Gene3D" id="1.10.630.10">
    <property type="entry name" value="Cytochrome P450"/>
    <property type="match status" value="1"/>
</dbReference>
<dbReference type="STRING" id="1047168.A0A0F4G622"/>